<feature type="transmembrane region" description="Helical" evidence="6">
    <location>
        <begin position="205"/>
        <end position="227"/>
    </location>
</feature>
<feature type="transmembrane region" description="Helical" evidence="6">
    <location>
        <begin position="55"/>
        <end position="77"/>
    </location>
</feature>
<protein>
    <recommendedName>
        <fullName evidence="9">Choline transport protein</fullName>
    </recommendedName>
</protein>
<feature type="transmembrane region" description="Helical" evidence="6">
    <location>
        <begin position="335"/>
        <end position="354"/>
    </location>
</feature>
<evidence type="ECO:0000256" key="1">
    <source>
        <dbReference type="ARBA" id="ARBA00004141"/>
    </source>
</evidence>
<name>W3WS26_PESFW</name>
<dbReference type="Proteomes" id="UP000030651">
    <property type="component" value="Unassembled WGS sequence"/>
</dbReference>
<feature type="transmembrane region" description="Helical" evidence="6">
    <location>
        <begin position="455"/>
        <end position="475"/>
    </location>
</feature>
<keyword evidence="8" id="KW-1185">Reference proteome</keyword>
<dbReference type="PIRSF" id="PIRSF006060">
    <property type="entry name" value="AA_transporter"/>
    <property type="match status" value="1"/>
</dbReference>
<dbReference type="GO" id="GO:0022857">
    <property type="term" value="F:transmembrane transporter activity"/>
    <property type="evidence" value="ECO:0007669"/>
    <property type="project" value="InterPro"/>
</dbReference>
<evidence type="ECO:0000313" key="8">
    <source>
        <dbReference type="Proteomes" id="UP000030651"/>
    </source>
</evidence>
<evidence type="ECO:0000256" key="6">
    <source>
        <dbReference type="SAM" id="Phobius"/>
    </source>
</evidence>
<feature type="transmembrane region" description="Helical" evidence="6">
    <location>
        <begin position="414"/>
        <end position="434"/>
    </location>
</feature>
<dbReference type="InterPro" id="IPR002293">
    <property type="entry name" value="AA/rel_permease1"/>
</dbReference>
<dbReference type="InParanoid" id="W3WS26"/>
<feature type="transmembrane region" description="Helical" evidence="6">
    <location>
        <begin position="284"/>
        <end position="305"/>
    </location>
</feature>
<organism evidence="7 8">
    <name type="scientific">Pestalotiopsis fici (strain W106-1 / CGMCC3.15140)</name>
    <dbReference type="NCBI Taxonomy" id="1229662"/>
    <lineage>
        <taxon>Eukaryota</taxon>
        <taxon>Fungi</taxon>
        <taxon>Dikarya</taxon>
        <taxon>Ascomycota</taxon>
        <taxon>Pezizomycotina</taxon>
        <taxon>Sordariomycetes</taxon>
        <taxon>Xylariomycetidae</taxon>
        <taxon>Amphisphaeriales</taxon>
        <taxon>Sporocadaceae</taxon>
        <taxon>Pestalotiopsis</taxon>
    </lineage>
</organism>
<keyword evidence="3 6" id="KW-0812">Transmembrane</keyword>
<keyword evidence="5 6" id="KW-0472">Membrane</keyword>
<dbReference type="OrthoDB" id="2417308at2759"/>
<feature type="transmembrane region" description="Helical" evidence="6">
    <location>
        <begin position="83"/>
        <end position="109"/>
    </location>
</feature>
<dbReference type="EMBL" id="KI912117">
    <property type="protein sequence ID" value="ETS76648.1"/>
    <property type="molecule type" value="Genomic_DNA"/>
</dbReference>
<evidence type="ECO:0000313" key="7">
    <source>
        <dbReference type="EMBL" id="ETS76648.1"/>
    </source>
</evidence>
<reference evidence="8" key="1">
    <citation type="journal article" date="2015" name="BMC Genomics">
        <title>Genomic and transcriptomic analysis of the endophytic fungus Pestalotiopsis fici reveals its lifestyle and high potential for synthesis of natural products.</title>
        <authorList>
            <person name="Wang X."/>
            <person name="Zhang X."/>
            <person name="Liu L."/>
            <person name="Xiang M."/>
            <person name="Wang W."/>
            <person name="Sun X."/>
            <person name="Che Y."/>
            <person name="Guo L."/>
            <person name="Liu G."/>
            <person name="Guo L."/>
            <person name="Wang C."/>
            <person name="Yin W.B."/>
            <person name="Stadler M."/>
            <person name="Zhang X."/>
            <person name="Liu X."/>
        </authorList>
    </citation>
    <scope>NUCLEOTIDE SEQUENCE [LARGE SCALE GENOMIC DNA]</scope>
    <source>
        <strain evidence="8">W106-1 / CGMCC3.15140</strain>
    </source>
</reference>
<dbReference type="AlphaFoldDB" id="W3WS26"/>
<dbReference type="KEGG" id="pfy:PFICI_12035"/>
<feature type="transmembrane region" description="Helical" evidence="6">
    <location>
        <begin position="130"/>
        <end position="154"/>
    </location>
</feature>
<evidence type="ECO:0000256" key="4">
    <source>
        <dbReference type="ARBA" id="ARBA00022989"/>
    </source>
</evidence>
<dbReference type="PANTHER" id="PTHR45649">
    <property type="entry name" value="AMINO-ACID PERMEASE BAT1"/>
    <property type="match status" value="1"/>
</dbReference>
<dbReference type="GeneID" id="19277048"/>
<dbReference type="Pfam" id="PF13520">
    <property type="entry name" value="AA_permease_2"/>
    <property type="match status" value="1"/>
</dbReference>
<accession>W3WS26</accession>
<dbReference type="GO" id="GO:0016020">
    <property type="term" value="C:membrane"/>
    <property type="evidence" value="ECO:0007669"/>
    <property type="project" value="UniProtKB-SubCell"/>
</dbReference>
<feature type="transmembrane region" description="Helical" evidence="6">
    <location>
        <begin position="174"/>
        <end position="193"/>
    </location>
</feature>
<proteinExistence type="predicted"/>
<sequence length="535" mass="58629">MSCSDIKSKSADGKHALPDLELQTTNQQGQILSLTGVNVSSNVHRTRPMTLWETISASWIICNSWAGIAATIALAITLGGPAILIYGPIVMFLLVGCCAITLAELASVYPTAGGQYHWTSILAPKKLSRGLSYFCGTVNVFSWITICSGIAIIGPQLILGMVPFFNDEYIAQPWHVFLLYQIFNLLVLLYNIFVLKHTLWVHTLALAVSILSFAAILITCVARAPTYQESAFVWNTLLNGSGWDSDAVAFLIGLVSPNYMYAGIDGALHLAEECTNAAIVIPRALLSTITIGFVTSFAFMIAMVYCVQDFEMVVSTSTGVPIYELWYQATSSRTVANFFLCLLLLAVIFALNGAHQTASRLTWSFARDSACWGDTLIKRVHPDLEVPVYALLVNFGIMFIIGCVYLGSTSAFNAIIGTGLTLQHMTYAIPAALVMFRKRSAKILPKNRAFAVPNALGYVANIMTVATAVLALVFYDFPTTLPSTGDNMSKCIVPISQESCLQFSRLWRRCFSSNGSIWLYQLVCTRQETFSWTKT</sequence>
<evidence type="ECO:0008006" key="9">
    <source>
        <dbReference type="Google" id="ProtNLM"/>
    </source>
</evidence>
<gene>
    <name evidence="7" type="ORF">PFICI_12035</name>
</gene>
<dbReference type="eggNOG" id="KOG1289">
    <property type="taxonomic scope" value="Eukaryota"/>
</dbReference>
<dbReference type="Gene3D" id="1.20.1740.10">
    <property type="entry name" value="Amino acid/polyamine transporter I"/>
    <property type="match status" value="1"/>
</dbReference>
<comment type="subcellular location">
    <subcellularLocation>
        <location evidence="1">Membrane</location>
        <topology evidence="1">Multi-pass membrane protein</topology>
    </subcellularLocation>
</comment>
<dbReference type="HOGENOM" id="CLU_004495_2_4_1"/>
<dbReference type="OMA" id="EMWHQAT"/>
<feature type="transmembrane region" description="Helical" evidence="6">
    <location>
        <begin position="247"/>
        <end position="264"/>
    </location>
</feature>
<evidence type="ECO:0000256" key="3">
    <source>
        <dbReference type="ARBA" id="ARBA00022692"/>
    </source>
</evidence>
<dbReference type="RefSeq" id="XP_007838807.1">
    <property type="nucleotide sequence ID" value="XM_007840616.1"/>
</dbReference>
<dbReference type="PANTHER" id="PTHR45649:SF19">
    <property type="entry name" value="TRANSPORTER, PUTATIVE (EUROFUNG)-RELATED"/>
    <property type="match status" value="1"/>
</dbReference>
<keyword evidence="4 6" id="KW-1133">Transmembrane helix</keyword>
<feature type="transmembrane region" description="Helical" evidence="6">
    <location>
        <begin position="388"/>
        <end position="408"/>
    </location>
</feature>
<evidence type="ECO:0000256" key="2">
    <source>
        <dbReference type="ARBA" id="ARBA00022448"/>
    </source>
</evidence>
<evidence type="ECO:0000256" key="5">
    <source>
        <dbReference type="ARBA" id="ARBA00023136"/>
    </source>
</evidence>
<keyword evidence="2" id="KW-0813">Transport</keyword>